<feature type="signal peptide" evidence="2">
    <location>
        <begin position="1"/>
        <end position="19"/>
    </location>
</feature>
<evidence type="ECO:0000313" key="4">
    <source>
        <dbReference type="EMBL" id="MFC6036114.1"/>
    </source>
</evidence>
<feature type="domain" description="SnoaL-like" evidence="3">
    <location>
        <begin position="293"/>
        <end position="405"/>
    </location>
</feature>
<dbReference type="RefSeq" id="WP_379882658.1">
    <property type="nucleotide sequence ID" value="NZ_JBHPON010000002.1"/>
</dbReference>
<evidence type="ECO:0000313" key="5">
    <source>
        <dbReference type="Proteomes" id="UP001596116"/>
    </source>
</evidence>
<keyword evidence="5" id="KW-1185">Reference proteome</keyword>
<organism evidence="4 5">
    <name type="scientific">Hyphococcus aureus</name>
    <dbReference type="NCBI Taxonomy" id="2666033"/>
    <lineage>
        <taxon>Bacteria</taxon>
        <taxon>Pseudomonadati</taxon>
        <taxon>Pseudomonadota</taxon>
        <taxon>Alphaproteobacteria</taxon>
        <taxon>Parvularculales</taxon>
        <taxon>Parvularculaceae</taxon>
        <taxon>Hyphococcus</taxon>
    </lineage>
</organism>
<comment type="caution">
    <text evidence="4">The sequence shown here is derived from an EMBL/GenBank/DDBJ whole genome shotgun (WGS) entry which is preliminary data.</text>
</comment>
<reference evidence="4 5" key="1">
    <citation type="submission" date="2024-09" db="EMBL/GenBank/DDBJ databases">
        <authorList>
            <person name="Zhang Z.-H."/>
        </authorList>
    </citation>
    <scope>NUCLEOTIDE SEQUENCE [LARGE SCALE GENOMIC DNA]</scope>
    <source>
        <strain evidence="4 5">HHTR114</strain>
    </source>
</reference>
<name>A0ABW1KVX2_9PROT</name>
<dbReference type="Pfam" id="PF13474">
    <property type="entry name" value="SnoaL_3"/>
    <property type="match status" value="1"/>
</dbReference>
<protein>
    <submittedName>
        <fullName evidence="4">Nuclear transport factor 2 family protein</fullName>
    </submittedName>
</protein>
<evidence type="ECO:0000256" key="2">
    <source>
        <dbReference type="SAM" id="SignalP"/>
    </source>
</evidence>
<keyword evidence="2" id="KW-0732">Signal</keyword>
<evidence type="ECO:0000259" key="3">
    <source>
        <dbReference type="Pfam" id="PF13474"/>
    </source>
</evidence>
<dbReference type="Proteomes" id="UP001596116">
    <property type="component" value="Unassembled WGS sequence"/>
</dbReference>
<evidence type="ECO:0000256" key="1">
    <source>
        <dbReference type="SAM" id="MobiDB-lite"/>
    </source>
</evidence>
<dbReference type="InterPro" id="IPR032710">
    <property type="entry name" value="NTF2-like_dom_sf"/>
</dbReference>
<feature type="compositionally biased region" description="Low complexity" evidence="1">
    <location>
        <begin position="262"/>
        <end position="278"/>
    </location>
</feature>
<dbReference type="EMBL" id="JBHPON010000002">
    <property type="protein sequence ID" value="MFC6036114.1"/>
    <property type="molecule type" value="Genomic_DNA"/>
</dbReference>
<gene>
    <name evidence="4" type="ORF">ACFMB1_11205</name>
</gene>
<dbReference type="Gene3D" id="3.10.450.50">
    <property type="match status" value="1"/>
</dbReference>
<proteinExistence type="predicted"/>
<feature type="compositionally biased region" description="Low complexity" evidence="1">
    <location>
        <begin position="231"/>
        <end position="255"/>
    </location>
</feature>
<sequence>MKRVASASALAIMAVAASAIEGAAAKTTCTRGSDARVIEVITPGTVGQSCDVRYTRGGGANVSVPYHADNSDSFCSQKADAMVKRLALSGFACVQSAPALRADASTAGSDYVVEARRPEPEAASQPLPAPSPAPAAVAETIADEPAPAAAPPGEPQQLAQASEPAALSPVETSAPSAALEDEMSKILAQPPIEAAANGPAQLVAQHAEPPTRPQASPVGRLVGAEPDAPRQATAITQASAQEAAPAPQPETAAVPAPEPVKPAEVQTPAPQPEKAAAPEPAPSTQLRTPADVIRATLMAQAAAWNEGDLDGFMNSYWKSDELKFVSGVNVTRGWNATMKRYRDRYSGGEGLGQLGFEKLEVKLVTNDVAVVTGRFNLARSAETSSGAFSLVMRRDAGAWKIVHDHTASDPAQ</sequence>
<feature type="region of interest" description="Disordered" evidence="1">
    <location>
        <begin position="117"/>
        <end position="136"/>
    </location>
</feature>
<feature type="chain" id="PRO_5046203443" evidence="2">
    <location>
        <begin position="20"/>
        <end position="412"/>
    </location>
</feature>
<accession>A0ABW1KVX2</accession>
<dbReference type="SUPFAM" id="SSF54427">
    <property type="entry name" value="NTF2-like"/>
    <property type="match status" value="1"/>
</dbReference>
<feature type="region of interest" description="Disordered" evidence="1">
    <location>
        <begin position="145"/>
        <end position="180"/>
    </location>
</feature>
<dbReference type="InterPro" id="IPR037401">
    <property type="entry name" value="SnoaL-like"/>
</dbReference>
<feature type="region of interest" description="Disordered" evidence="1">
    <location>
        <begin position="205"/>
        <end position="285"/>
    </location>
</feature>